<feature type="region of interest" description="Disordered" evidence="3">
    <location>
        <begin position="248"/>
        <end position="276"/>
    </location>
</feature>
<dbReference type="Proteomes" id="UP001151760">
    <property type="component" value="Unassembled WGS sequence"/>
</dbReference>
<dbReference type="Pfam" id="PF25597">
    <property type="entry name" value="SH3_retrovirus"/>
    <property type="match status" value="1"/>
</dbReference>
<dbReference type="PANTHER" id="PTHR42648:SF18">
    <property type="entry name" value="RETROTRANSPOSON, UNCLASSIFIED-LIKE PROTEIN"/>
    <property type="match status" value="1"/>
</dbReference>
<protein>
    <submittedName>
        <fullName evidence="5">Retrovirus-related pol polyprotein from transposon TNT 1-94</fullName>
    </submittedName>
</protein>
<name>A0ABQ5ISQ9_9ASTR</name>
<gene>
    <name evidence="5" type="ORF">Tco_1113194</name>
</gene>
<dbReference type="Gene3D" id="3.30.420.10">
    <property type="entry name" value="Ribonuclease H-like superfamily/Ribonuclease H"/>
    <property type="match status" value="1"/>
</dbReference>
<dbReference type="InterPro" id="IPR057670">
    <property type="entry name" value="SH3_retrovirus"/>
</dbReference>
<feature type="domain" description="Integrase catalytic" evidence="4">
    <location>
        <begin position="1"/>
        <end position="153"/>
    </location>
</feature>
<dbReference type="InterPro" id="IPR012337">
    <property type="entry name" value="RNaseH-like_sf"/>
</dbReference>
<comment type="caution">
    <text evidence="5">The sequence shown here is derived from an EMBL/GenBank/DDBJ whole genome shotgun (WGS) entry which is preliminary data.</text>
</comment>
<evidence type="ECO:0000313" key="6">
    <source>
        <dbReference type="Proteomes" id="UP001151760"/>
    </source>
</evidence>
<keyword evidence="1" id="KW-0479">Metal-binding</keyword>
<dbReference type="Pfam" id="PF00665">
    <property type="entry name" value="rve"/>
    <property type="match status" value="1"/>
</dbReference>
<dbReference type="InterPro" id="IPR013103">
    <property type="entry name" value="RVT_2"/>
</dbReference>
<organism evidence="5 6">
    <name type="scientific">Tanacetum coccineum</name>
    <dbReference type="NCBI Taxonomy" id="301880"/>
    <lineage>
        <taxon>Eukaryota</taxon>
        <taxon>Viridiplantae</taxon>
        <taxon>Streptophyta</taxon>
        <taxon>Embryophyta</taxon>
        <taxon>Tracheophyta</taxon>
        <taxon>Spermatophyta</taxon>
        <taxon>Magnoliopsida</taxon>
        <taxon>eudicotyledons</taxon>
        <taxon>Gunneridae</taxon>
        <taxon>Pentapetalae</taxon>
        <taxon>asterids</taxon>
        <taxon>campanulids</taxon>
        <taxon>Asterales</taxon>
        <taxon>Asteraceae</taxon>
        <taxon>Asteroideae</taxon>
        <taxon>Anthemideae</taxon>
        <taxon>Anthemidinae</taxon>
        <taxon>Tanacetum</taxon>
    </lineage>
</organism>
<proteinExistence type="predicted"/>
<dbReference type="PROSITE" id="PS50994">
    <property type="entry name" value="INTEGRASE"/>
    <property type="match status" value="1"/>
</dbReference>
<evidence type="ECO:0000259" key="4">
    <source>
        <dbReference type="PROSITE" id="PS50994"/>
    </source>
</evidence>
<evidence type="ECO:0000256" key="1">
    <source>
        <dbReference type="ARBA" id="ARBA00022723"/>
    </source>
</evidence>
<reference evidence="5" key="2">
    <citation type="submission" date="2022-01" db="EMBL/GenBank/DDBJ databases">
        <authorList>
            <person name="Yamashiro T."/>
            <person name="Shiraishi A."/>
            <person name="Satake H."/>
            <person name="Nakayama K."/>
        </authorList>
    </citation>
    <scope>NUCLEOTIDE SEQUENCE</scope>
</reference>
<dbReference type="InterPro" id="IPR039537">
    <property type="entry name" value="Retrotran_Ty1/copia-like"/>
</dbReference>
<dbReference type="InterPro" id="IPR036397">
    <property type="entry name" value="RNaseH_sf"/>
</dbReference>
<dbReference type="InterPro" id="IPR001584">
    <property type="entry name" value="Integrase_cat-core"/>
</dbReference>
<dbReference type="EMBL" id="BQNB010021098">
    <property type="protein sequence ID" value="GJU02856.1"/>
    <property type="molecule type" value="Genomic_DNA"/>
</dbReference>
<keyword evidence="6" id="KW-1185">Reference proteome</keyword>
<keyword evidence="2" id="KW-0378">Hydrolase</keyword>
<accession>A0ABQ5ISQ9</accession>
<dbReference type="SUPFAM" id="SSF53098">
    <property type="entry name" value="Ribonuclease H-like"/>
    <property type="match status" value="1"/>
</dbReference>
<dbReference type="Pfam" id="PF07727">
    <property type="entry name" value="RVT_2"/>
    <property type="match status" value="1"/>
</dbReference>
<dbReference type="PANTHER" id="PTHR42648">
    <property type="entry name" value="TRANSPOSASE, PUTATIVE-RELATED"/>
    <property type="match status" value="1"/>
</dbReference>
<evidence type="ECO:0000256" key="2">
    <source>
        <dbReference type="ARBA" id="ARBA00022801"/>
    </source>
</evidence>
<sequence>MNLCGLMRVTSVNGKKYILVIVDDYSRFKWVKCLRLKDEAQYFIIKFLKMIQVRLKVPVRRIRTDNGTEFINQTLREYYEKVGISYETFVSRSPQQNGVIERRNQTLIEVVRIMLNYEKAPLFLWRELGKVTIETDIGIFIGYAPTKKAFRIYNRRTKRIIETIHIDFDELTTMASEHSSLEPALHEMNPAIISSGLVPNPPPSKPFVPPSRTDWDLLFQPLFDELFNPPSRVDHTSPEVITPIAEVVSPEPDVSTGLPPSTNVDQDAPSPKNVSEASSSLDVIPIIVHTAAPNSEHVTKWTKDHPLDNIIVMQEELNEFEHLKVWELVSRLDKVMVITLKWIYKVKLDEMGGILKNKAQLVARGYRHEEGIYFEESFAPVARLDAI</sequence>
<evidence type="ECO:0000256" key="3">
    <source>
        <dbReference type="SAM" id="MobiDB-lite"/>
    </source>
</evidence>
<reference evidence="5" key="1">
    <citation type="journal article" date="2022" name="Int. J. Mol. Sci.">
        <title>Draft Genome of Tanacetum Coccineum: Genomic Comparison of Closely Related Tanacetum-Family Plants.</title>
        <authorList>
            <person name="Yamashiro T."/>
            <person name="Shiraishi A."/>
            <person name="Nakayama K."/>
            <person name="Satake H."/>
        </authorList>
    </citation>
    <scope>NUCLEOTIDE SEQUENCE</scope>
</reference>
<evidence type="ECO:0000313" key="5">
    <source>
        <dbReference type="EMBL" id="GJU02856.1"/>
    </source>
</evidence>